<proteinExistence type="predicted"/>
<dbReference type="InterPro" id="IPR025960">
    <property type="entry name" value="RVT_N"/>
</dbReference>
<dbReference type="Pfam" id="PF13655">
    <property type="entry name" value="RVT_N"/>
    <property type="match status" value="1"/>
</dbReference>
<evidence type="ECO:0000313" key="2">
    <source>
        <dbReference type="EMBL" id="QCI05140.1"/>
    </source>
</evidence>
<feature type="domain" description="Reverse transcriptase N-terminal" evidence="1">
    <location>
        <begin position="13"/>
        <end position="63"/>
    </location>
</feature>
<dbReference type="EMBL" id="MK814618">
    <property type="protein sequence ID" value="QCI05140.1"/>
    <property type="molecule type" value="Genomic_DNA"/>
</dbReference>
<organism evidence="2">
    <name type="scientific">Centroceras clavulatum</name>
    <dbReference type="NCBI Taxonomy" id="159503"/>
    <lineage>
        <taxon>Eukaryota</taxon>
        <taxon>Rhodophyta</taxon>
        <taxon>Florideophyceae</taxon>
        <taxon>Rhodymeniophycidae</taxon>
        <taxon>Ceramiales</taxon>
        <taxon>Ceramiaceae</taxon>
        <taxon>Centroceras</taxon>
    </lineage>
</organism>
<keyword evidence="2" id="KW-0934">Plastid</keyword>
<reference evidence="2" key="2">
    <citation type="submission" date="2019-04" db="EMBL/GenBank/DDBJ databases">
        <authorList>
            <person name="Pasella M."/>
        </authorList>
    </citation>
    <scope>NUCLEOTIDE SEQUENCE</scope>
    <source>
        <strain evidence="2">HV6547_2</strain>
    </source>
</reference>
<reference evidence="2" key="1">
    <citation type="journal article" date="2019" name="Mol. Phylogenet. Evol.">
        <title>Morphological evolution and classification of the red algal order Ceramiales inferred using plastid phylogenomics.</title>
        <authorList>
            <person name="Diaz-Tapia P."/>
            <person name="Pasella M.M."/>
            <person name="Verbruggen H."/>
            <person name="Maggs C.A."/>
        </authorList>
    </citation>
    <scope>NUCLEOTIDE SEQUENCE</scope>
    <source>
        <strain evidence="2">HV6547_2</strain>
    </source>
</reference>
<gene>
    <name evidence="2" type="primary">orf370</name>
</gene>
<evidence type="ECO:0000259" key="1">
    <source>
        <dbReference type="Pfam" id="PF13655"/>
    </source>
</evidence>
<protein>
    <recommendedName>
        <fullName evidence="1">Reverse transcriptase N-terminal domain-containing protein</fullName>
    </recommendedName>
</protein>
<accession>A0A4D6WRY0</accession>
<name>A0A4D6WRY0_9FLOR</name>
<geneLocation type="plastid" evidence="2"/>
<sequence length="370" mass="45711">MTKYCHIHKNSRWDFLPWQTINTRVILIQKKIFEASRRYNLEMLSKAQNYLINSNEAKLIAINIILYKVNEYYKFYNNEKYSYTDTDKFYILRNLFNEKEDLKIKAKFIIEKVKEYIIYLCLQPEWKARLINYTENTKLKDNKIKFEKNTQINCISANKFLKFNLLKKNLTKTPYINQYLKYWVRNRFLLNSSCPIFKDLIYLLKQIYISQGYWSYIKLMKYSYLFSSKNFCYLSRQNLYPIKLIKLFEFNYSKQDYIIKKFLNKVKLKFYKKDNINRLRLYKNFNWLLIIKIIIKKLHKHYCLYKKLLNSLYVKSITIEINHLLLYLKLNQDYYLVKNFRSYIIVNLYNLLSKKITLQFLFLYLFKINR</sequence>
<dbReference type="AlphaFoldDB" id="A0A4D6WRY0"/>